<evidence type="ECO:0000256" key="1">
    <source>
        <dbReference type="SAM" id="SignalP"/>
    </source>
</evidence>
<feature type="chain" id="PRO_5041297469" evidence="1">
    <location>
        <begin position="20"/>
        <end position="282"/>
    </location>
</feature>
<proteinExistence type="predicted"/>
<evidence type="ECO:0000313" key="3">
    <source>
        <dbReference type="Proteomes" id="UP001177023"/>
    </source>
</evidence>
<keyword evidence="1" id="KW-0732">Signal</keyword>
<feature type="non-terminal residue" evidence="2">
    <location>
        <position position="282"/>
    </location>
</feature>
<feature type="signal peptide" evidence="1">
    <location>
        <begin position="1"/>
        <end position="19"/>
    </location>
</feature>
<sequence length="282" mass="32288">MVGLRVAQLLFFYIAAVTGQGLFNVGSSSGNETLSDPNVRKDLLQALSQYEQLHGGGSSAGNLGRKLTDEQVDIIIGEKSLFATYVEDFRDSYGEYDSFHGGKVINPKRYPELQQKFLEYFPKRDPSLRRMAHFFHNSYMDYVRGLVWGTKCLEGHLCHVHNSKTLSVFFIWASRDSEHPLNTTQAEAHFETVKHKIKSLFIENVGGVMPDQKHFDIAAVDEYMPAIFGKAWVDDGVDRHGVTAVQPDGYYQHFFFTNAFYFTWDPFQSDHKTYRCSFVVFF</sequence>
<dbReference type="AlphaFoldDB" id="A0AA36CGH6"/>
<reference evidence="2" key="1">
    <citation type="submission" date="2023-06" db="EMBL/GenBank/DDBJ databases">
        <authorList>
            <person name="Delattre M."/>
        </authorList>
    </citation>
    <scope>NUCLEOTIDE SEQUENCE</scope>
    <source>
        <strain evidence="2">AF72</strain>
    </source>
</reference>
<dbReference type="EMBL" id="CATQJA010001648">
    <property type="protein sequence ID" value="CAJ0568067.1"/>
    <property type="molecule type" value="Genomic_DNA"/>
</dbReference>
<comment type="caution">
    <text evidence="2">The sequence shown here is derived from an EMBL/GenBank/DDBJ whole genome shotgun (WGS) entry which is preliminary data.</text>
</comment>
<protein>
    <submittedName>
        <fullName evidence="2">Uncharacterized protein</fullName>
    </submittedName>
</protein>
<evidence type="ECO:0000313" key="2">
    <source>
        <dbReference type="EMBL" id="CAJ0568067.1"/>
    </source>
</evidence>
<gene>
    <name evidence="2" type="ORF">MSPICULIGERA_LOCUS6594</name>
</gene>
<keyword evidence="3" id="KW-1185">Reference proteome</keyword>
<organism evidence="2 3">
    <name type="scientific">Mesorhabditis spiculigera</name>
    <dbReference type="NCBI Taxonomy" id="96644"/>
    <lineage>
        <taxon>Eukaryota</taxon>
        <taxon>Metazoa</taxon>
        <taxon>Ecdysozoa</taxon>
        <taxon>Nematoda</taxon>
        <taxon>Chromadorea</taxon>
        <taxon>Rhabditida</taxon>
        <taxon>Rhabditina</taxon>
        <taxon>Rhabditomorpha</taxon>
        <taxon>Rhabditoidea</taxon>
        <taxon>Rhabditidae</taxon>
        <taxon>Mesorhabditinae</taxon>
        <taxon>Mesorhabditis</taxon>
    </lineage>
</organism>
<dbReference type="Proteomes" id="UP001177023">
    <property type="component" value="Unassembled WGS sequence"/>
</dbReference>
<name>A0AA36CGH6_9BILA</name>
<accession>A0AA36CGH6</accession>